<organism evidence="1 2">
    <name type="scientific">Dyadobacter pollutisoli</name>
    <dbReference type="NCBI Taxonomy" id="2910158"/>
    <lineage>
        <taxon>Bacteria</taxon>
        <taxon>Pseudomonadati</taxon>
        <taxon>Bacteroidota</taxon>
        <taxon>Cytophagia</taxon>
        <taxon>Cytophagales</taxon>
        <taxon>Spirosomataceae</taxon>
        <taxon>Dyadobacter</taxon>
    </lineage>
</organism>
<dbReference type="EMBL" id="CP112998">
    <property type="protein sequence ID" value="WAC12776.1"/>
    <property type="molecule type" value="Genomic_DNA"/>
</dbReference>
<gene>
    <name evidence="1" type="ORF">ON006_02185</name>
</gene>
<sequence length="56" mass="6549">MSVYNTVQHVRRDLSDAEKLEEARKTRNSPVILKKLAQMKETLEKYPFPSNLKTKS</sequence>
<reference evidence="1" key="1">
    <citation type="submission" date="2022-11" db="EMBL/GenBank/DDBJ databases">
        <title>Dyadobacter pollutisoli sp. nov., isolated from plastic dumped soil.</title>
        <authorList>
            <person name="Kim J.M."/>
            <person name="Kim K.R."/>
            <person name="Lee J.K."/>
            <person name="Hao L."/>
            <person name="Jeon C.O."/>
        </authorList>
    </citation>
    <scope>NUCLEOTIDE SEQUENCE</scope>
    <source>
        <strain evidence="1">U1</strain>
    </source>
</reference>
<dbReference type="AlphaFoldDB" id="A0A9E8NDZ4"/>
<protein>
    <submittedName>
        <fullName evidence="1">Uncharacterized protein</fullName>
    </submittedName>
</protein>
<evidence type="ECO:0000313" key="2">
    <source>
        <dbReference type="Proteomes" id="UP001164653"/>
    </source>
</evidence>
<keyword evidence="2" id="KW-1185">Reference proteome</keyword>
<dbReference type="KEGG" id="dpf:ON006_02185"/>
<evidence type="ECO:0000313" key="1">
    <source>
        <dbReference type="EMBL" id="WAC12776.1"/>
    </source>
</evidence>
<dbReference type="Proteomes" id="UP001164653">
    <property type="component" value="Chromosome"/>
</dbReference>
<proteinExistence type="predicted"/>
<dbReference type="RefSeq" id="WP_244823475.1">
    <property type="nucleotide sequence ID" value="NZ_CP112998.1"/>
</dbReference>
<name>A0A9E8NDZ4_9BACT</name>
<accession>A0A9E8NDZ4</accession>